<accession>A0A1E3ITP6</accession>
<dbReference type="AlphaFoldDB" id="A0A1E3ITP6"/>
<sequence length="68" mass="7438">MALSLRGDFWGGSADTSTVLSFQISRDVMNAREIFAGQQTYYVAVAPGVDLALMAAMCICLDEMKNER</sequence>
<dbReference type="SUPFAM" id="SSF54518">
    <property type="entry name" value="Tubby C-terminal domain-like"/>
    <property type="match status" value="1"/>
</dbReference>
<evidence type="ECO:0000256" key="1">
    <source>
        <dbReference type="ARBA" id="ARBA00005437"/>
    </source>
</evidence>
<evidence type="ECO:0000313" key="3">
    <source>
        <dbReference type="Proteomes" id="UP000094819"/>
    </source>
</evidence>
<comment type="similarity">
    <text evidence="1">Belongs to the LOR family.</text>
</comment>
<protein>
    <recommendedName>
        <fullName evidence="4">Tubby C-terminal domain-containing protein</fullName>
    </recommendedName>
</protein>
<dbReference type="Gene3D" id="2.40.160.200">
    <property type="entry name" value="LURP1-related"/>
    <property type="match status" value="1"/>
</dbReference>
<dbReference type="InterPro" id="IPR025659">
    <property type="entry name" value="Tubby-like_C"/>
</dbReference>
<evidence type="ECO:0008006" key="4">
    <source>
        <dbReference type="Google" id="ProtNLM"/>
    </source>
</evidence>
<dbReference type="OrthoDB" id="97518at2759"/>
<dbReference type="RefSeq" id="XP_019030137.1">
    <property type="nucleotide sequence ID" value="XM_019177753.1"/>
</dbReference>
<organism evidence="2 3">
    <name type="scientific">Cryptococcus wingfieldii CBS 7118</name>
    <dbReference type="NCBI Taxonomy" id="1295528"/>
    <lineage>
        <taxon>Eukaryota</taxon>
        <taxon>Fungi</taxon>
        <taxon>Dikarya</taxon>
        <taxon>Basidiomycota</taxon>
        <taxon>Agaricomycotina</taxon>
        <taxon>Tremellomycetes</taxon>
        <taxon>Tremellales</taxon>
        <taxon>Cryptococcaceae</taxon>
        <taxon>Cryptococcus</taxon>
    </lineage>
</organism>
<gene>
    <name evidence="2" type="ORF">L198_05675</name>
</gene>
<reference evidence="2 3" key="1">
    <citation type="submission" date="2016-06" db="EMBL/GenBank/DDBJ databases">
        <title>Evolution of pathogenesis and genome organization in the Tremellales.</title>
        <authorList>
            <person name="Cuomo C."/>
            <person name="Litvintseva A."/>
            <person name="Heitman J."/>
            <person name="Chen Y."/>
            <person name="Sun S."/>
            <person name="Springer D."/>
            <person name="Dromer F."/>
            <person name="Young S."/>
            <person name="Zeng Q."/>
            <person name="Chapman S."/>
            <person name="Gujja S."/>
            <person name="Saif S."/>
            <person name="Birren B."/>
        </authorList>
    </citation>
    <scope>NUCLEOTIDE SEQUENCE [LARGE SCALE GENOMIC DNA]</scope>
    <source>
        <strain evidence="2 3">CBS 7118</strain>
    </source>
</reference>
<dbReference type="InterPro" id="IPR038595">
    <property type="entry name" value="LOR_sf"/>
</dbReference>
<dbReference type="Proteomes" id="UP000094819">
    <property type="component" value="Unassembled WGS sequence"/>
</dbReference>
<evidence type="ECO:0000313" key="2">
    <source>
        <dbReference type="EMBL" id="ODN92003.1"/>
    </source>
</evidence>
<dbReference type="GeneID" id="30194887"/>
<keyword evidence="3" id="KW-1185">Reference proteome</keyword>
<dbReference type="Pfam" id="PF04525">
    <property type="entry name" value="LOR"/>
    <property type="match status" value="1"/>
</dbReference>
<comment type="caution">
    <text evidence="2">The sequence shown here is derived from an EMBL/GenBank/DDBJ whole genome shotgun (WGS) entry which is preliminary data.</text>
</comment>
<proteinExistence type="inferred from homology"/>
<dbReference type="EMBL" id="AWGH01000018">
    <property type="protein sequence ID" value="ODN92003.1"/>
    <property type="molecule type" value="Genomic_DNA"/>
</dbReference>
<dbReference type="InterPro" id="IPR007612">
    <property type="entry name" value="LOR"/>
</dbReference>
<name>A0A1E3ITP6_9TREE</name>